<name>A0A9Q3ET42_9BASI</name>
<comment type="caution">
    <text evidence="2">The sequence shown here is derived from an EMBL/GenBank/DDBJ whole genome shotgun (WGS) entry which is preliminary data.</text>
</comment>
<organism evidence="2 3">
    <name type="scientific">Austropuccinia psidii MF-1</name>
    <dbReference type="NCBI Taxonomy" id="1389203"/>
    <lineage>
        <taxon>Eukaryota</taxon>
        <taxon>Fungi</taxon>
        <taxon>Dikarya</taxon>
        <taxon>Basidiomycota</taxon>
        <taxon>Pucciniomycotina</taxon>
        <taxon>Pucciniomycetes</taxon>
        <taxon>Pucciniales</taxon>
        <taxon>Sphaerophragmiaceae</taxon>
        <taxon>Austropuccinia</taxon>
    </lineage>
</organism>
<keyword evidence="3" id="KW-1185">Reference proteome</keyword>
<dbReference type="Proteomes" id="UP000765509">
    <property type="component" value="Unassembled WGS sequence"/>
</dbReference>
<protein>
    <submittedName>
        <fullName evidence="2">Uncharacterized protein</fullName>
    </submittedName>
</protein>
<evidence type="ECO:0000313" key="2">
    <source>
        <dbReference type="EMBL" id="MBW0529020.1"/>
    </source>
</evidence>
<feature type="region of interest" description="Disordered" evidence="1">
    <location>
        <begin position="19"/>
        <end position="75"/>
    </location>
</feature>
<reference evidence="2" key="1">
    <citation type="submission" date="2021-03" db="EMBL/GenBank/DDBJ databases">
        <title>Draft genome sequence of rust myrtle Austropuccinia psidii MF-1, a brazilian biotype.</title>
        <authorList>
            <person name="Quecine M.C."/>
            <person name="Pachon D.M.R."/>
            <person name="Bonatelli M.L."/>
            <person name="Correr F.H."/>
            <person name="Franceschini L.M."/>
            <person name="Leite T.F."/>
            <person name="Margarido G.R.A."/>
            <person name="Almeida C.A."/>
            <person name="Ferrarezi J.A."/>
            <person name="Labate C.A."/>
        </authorList>
    </citation>
    <scope>NUCLEOTIDE SEQUENCE</scope>
    <source>
        <strain evidence="2">MF-1</strain>
    </source>
</reference>
<feature type="compositionally biased region" description="Basic and acidic residues" evidence="1">
    <location>
        <begin position="53"/>
        <end position="75"/>
    </location>
</feature>
<evidence type="ECO:0000256" key="1">
    <source>
        <dbReference type="SAM" id="MobiDB-lite"/>
    </source>
</evidence>
<sequence>MLRFPTSIPLRPAELSEFRDAILSQKKSPDQNKKTNQVPQPEPESSTDVLMEPVERERREIRDRAKKSKSERVGA</sequence>
<evidence type="ECO:0000313" key="3">
    <source>
        <dbReference type="Proteomes" id="UP000765509"/>
    </source>
</evidence>
<proteinExistence type="predicted"/>
<dbReference type="AlphaFoldDB" id="A0A9Q3ET42"/>
<dbReference type="OrthoDB" id="2505136at2759"/>
<gene>
    <name evidence="2" type="ORF">O181_068735</name>
</gene>
<dbReference type="EMBL" id="AVOT02034805">
    <property type="protein sequence ID" value="MBW0529020.1"/>
    <property type="molecule type" value="Genomic_DNA"/>
</dbReference>
<accession>A0A9Q3ET42</accession>
<feature type="compositionally biased region" description="Polar residues" evidence="1">
    <location>
        <begin position="34"/>
        <end position="48"/>
    </location>
</feature>